<dbReference type="GO" id="GO:0006046">
    <property type="term" value="P:N-acetylglucosamine catabolic process"/>
    <property type="evidence" value="ECO:0007669"/>
    <property type="project" value="TreeGrafter"/>
</dbReference>
<comment type="cofactor">
    <cofactor evidence="7">
        <name>a divalent metal cation</name>
        <dbReference type="ChEBI" id="CHEBI:60240"/>
    </cofactor>
    <text evidence="7">Binds 1 divalent metal cation per subunit.</text>
</comment>
<evidence type="ECO:0000313" key="9">
    <source>
        <dbReference type="EMBL" id="QEH61819.1"/>
    </source>
</evidence>
<dbReference type="SUPFAM" id="SSF51556">
    <property type="entry name" value="Metallo-dependent hydrolases"/>
    <property type="match status" value="1"/>
</dbReference>
<comment type="similarity">
    <text evidence="1 5">Belongs to the metallo-dependent hydrolases superfamily. NagA family.</text>
</comment>
<dbReference type="EMBL" id="CP043026">
    <property type="protein sequence ID" value="QEH61819.1"/>
    <property type="molecule type" value="Genomic_DNA"/>
</dbReference>
<keyword evidence="4 5" id="KW-0119">Carbohydrate metabolism</keyword>
<sequence length="383" mass="42505">MILRNAKIVLKDKIIENGWLEIENETIKSINEGDTQQEGIDLKGQWLLPGFIECHVHGGYGVDFETGTVEAYQKFGKMIPKEGITSYIQASVTNSKENNLKYLSAFKEFMKNQDENSAKCLGLHMEGPFISPAKKGAHELSLLEDPNIEVMKEFIELSDDNVRIITYAPDMQDGSFTKFLLDNNILPSAGHTNTSVQDFLKDYKIGVRHLTHLFNGMSGVSQQEPGLATAGLYFDDILCEVISDSIHIQPDTLRLIYKIKGPQGIVIITDAMNAKGEPDGNYKLGNLDVIKEGMKVSLKEGGALAGAGATYDHNVRVMLKEIPNLKMNELIYMTSINIAKQLNIFDSTGEISVGKKADLTVLDDKYEVNKTFINGKVAYEKSN</sequence>
<evidence type="ECO:0000256" key="4">
    <source>
        <dbReference type="ARBA" id="ARBA00023277"/>
    </source>
</evidence>
<dbReference type="InterPro" id="IPR011059">
    <property type="entry name" value="Metal-dep_hydrolase_composite"/>
</dbReference>
<evidence type="ECO:0000256" key="2">
    <source>
        <dbReference type="ARBA" id="ARBA00022723"/>
    </source>
</evidence>
<evidence type="ECO:0000256" key="5">
    <source>
        <dbReference type="PIRNR" id="PIRNR038994"/>
    </source>
</evidence>
<feature type="binding site" evidence="7">
    <location>
        <position position="126"/>
    </location>
    <ligand>
        <name>Zn(2+)</name>
        <dbReference type="ChEBI" id="CHEBI:29105"/>
    </ligand>
</feature>
<dbReference type="InterPro" id="IPR003764">
    <property type="entry name" value="GlcNAc_6-P_deAcase"/>
</dbReference>
<evidence type="ECO:0000256" key="7">
    <source>
        <dbReference type="PIRSR" id="PIRSR038994-3"/>
    </source>
</evidence>
<keyword evidence="2 7" id="KW-0479">Metal-binding</keyword>
<protein>
    <submittedName>
        <fullName evidence="9">N-acetylglucosamine-6-phosphate deacetylase</fullName>
    </submittedName>
</protein>
<gene>
    <name evidence="9" type="primary">nagA</name>
    <name evidence="9" type="ORF">SCHIN_v1c06220</name>
</gene>
<dbReference type="InterPro" id="IPR032466">
    <property type="entry name" value="Metal_Hydrolase"/>
</dbReference>
<keyword evidence="10" id="KW-1185">Reference proteome</keyword>
<name>A0A5B9Y553_9MOLU</name>
<dbReference type="PIRSF" id="PIRSF038994">
    <property type="entry name" value="NagA"/>
    <property type="match status" value="1"/>
</dbReference>
<dbReference type="PANTHER" id="PTHR11113:SF14">
    <property type="entry name" value="N-ACETYLGLUCOSAMINE-6-PHOSPHATE DEACETYLASE"/>
    <property type="match status" value="1"/>
</dbReference>
<organism evidence="9 10">
    <name type="scientific">Spiroplasma chinense</name>
    <dbReference type="NCBI Taxonomy" id="216932"/>
    <lineage>
        <taxon>Bacteria</taxon>
        <taxon>Bacillati</taxon>
        <taxon>Mycoplasmatota</taxon>
        <taxon>Mollicutes</taxon>
        <taxon>Entomoplasmatales</taxon>
        <taxon>Spiroplasmataceae</taxon>
        <taxon>Spiroplasma</taxon>
    </lineage>
</organism>
<dbReference type="CDD" id="cd00854">
    <property type="entry name" value="NagA"/>
    <property type="match status" value="1"/>
</dbReference>
<evidence type="ECO:0000259" key="8">
    <source>
        <dbReference type="Pfam" id="PF01979"/>
    </source>
</evidence>
<accession>A0A5B9Y553</accession>
<evidence type="ECO:0000313" key="10">
    <source>
        <dbReference type="Proteomes" id="UP000323144"/>
    </source>
</evidence>
<dbReference type="KEGG" id="schi:SCHIN_v1c06220"/>
<dbReference type="GO" id="GO:0046872">
    <property type="term" value="F:metal ion binding"/>
    <property type="evidence" value="ECO:0007669"/>
    <property type="project" value="UniProtKB-KW"/>
</dbReference>
<dbReference type="GO" id="GO:0008448">
    <property type="term" value="F:N-acetylglucosamine-6-phosphate deacetylase activity"/>
    <property type="evidence" value="ECO:0007669"/>
    <property type="project" value="InterPro"/>
</dbReference>
<dbReference type="AlphaFoldDB" id="A0A5B9Y553"/>
<dbReference type="NCBIfam" id="TIGR00221">
    <property type="entry name" value="nagA"/>
    <property type="match status" value="1"/>
</dbReference>
<keyword evidence="3 5" id="KW-0378">Hydrolase</keyword>
<feature type="binding site" evidence="7">
    <location>
        <position position="191"/>
    </location>
    <ligand>
        <name>Zn(2+)</name>
        <dbReference type="ChEBI" id="CHEBI:29105"/>
    </ligand>
</feature>
<dbReference type="InterPro" id="IPR006680">
    <property type="entry name" value="Amidohydro-rel"/>
</dbReference>
<dbReference type="Proteomes" id="UP000323144">
    <property type="component" value="Chromosome"/>
</dbReference>
<dbReference type="PANTHER" id="PTHR11113">
    <property type="entry name" value="N-ACETYLGLUCOSAMINE-6-PHOSPHATE DEACETYLASE"/>
    <property type="match status" value="1"/>
</dbReference>
<dbReference type="Pfam" id="PF01979">
    <property type="entry name" value="Amidohydro_1"/>
    <property type="match status" value="1"/>
</dbReference>
<dbReference type="RefSeq" id="WP_166508204.1">
    <property type="nucleotide sequence ID" value="NZ_CP043026.1"/>
</dbReference>
<evidence type="ECO:0000256" key="3">
    <source>
        <dbReference type="ARBA" id="ARBA00022801"/>
    </source>
</evidence>
<evidence type="ECO:0000256" key="6">
    <source>
        <dbReference type="PIRSR" id="PIRSR038994-1"/>
    </source>
</evidence>
<dbReference type="Gene3D" id="2.30.40.10">
    <property type="entry name" value="Urease, subunit C, domain 1"/>
    <property type="match status" value="1"/>
</dbReference>
<dbReference type="SUPFAM" id="SSF51338">
    <property type="entry name" value="Composite domain of metallo-dependent hydrolases"/>
    <property type="match status" value="1"/>
</dbReference>
<proteinExistence type="inferred from homology"/>
<feature type="binding site" evidence="7">
    <location>
        <position position="212"/>
    </location>
    <ligand>
        <name>Zn(2+)</name>
        <dbReference type="ChEBI" id="CHEBI:29105"/>
    </ligand>
</feature>
<evidence type="ECO:0000256" key="1">
    <source>
        <dbReference type="ARBA" id="ARBA00010716"/>
    </source>
</evidence>
<dbReference type="Gene3D" id="3.20.20.140">
    <property type="entry name" value="Metal-dependent hydrolases"/>
    <property type="match status" value="1"/>
</dbReference>
<feature type="active site" description="Proton donor/acceptor" evidence="6">
    <location>
        <position position="270"/>
    </location>
</feature>
<reference evidence="9 10" key="1">
    <citation type="submission" date="2019-08" db="EMBL/GenBank/DDBJ databases">
        <title>Complete genome sequence of Spiroplasma chinense CCH (DSM 19755).</title>
        <authorList>
            <person name="Shen H.-Y."/>
            <person name="Lin Y.-C."/>
            <person name="Chou L."/>
            <person name="Kuo C.-H."/>
        </authorList>
    </citation>
    <scope>NUCLEOTIDE SEQUENCE [LARGE SCALE GENOMIC DNA]</scope>
    <source>
        <strain evidence="9 10">CCH</strain>
    </source>
</reference>
<feature type="domain" description="Amidohydrolase-related" evidence="8">
    <location>
        <begin position="47"/>
        <end position="377"/>
    </location>
</feature>